<evidence type="ECO:0000313" key="2">
    <source>
        <dbReference type="EMBL" id="RUT47850.1"/>
    </source>
</evidence>
<feature type="domain" description="Helicase XPB/Ssl2 N-terminal" evidence="1">
    <location>
        <begin position="356"/>
        <end position="440"/>
    </location>
</feature>
<dbReference type="AlphaFoldDB" id="A0A433YD94"/>
<sequence length="597" mass="68742">MMKLPEQQRITAAIESIGCLHPVDSAALAAIFQRYAGLPFKLDGLNEMTTGRLSGADLRAAIPLLIQQGFLFSVKKIWGERLFYIPFDLLSSLQERYTVYPIELSNKVDIDLYKESKRGLAYDLFRILAWIEFNGLPVTVKGTPYQKALNKMEGQIHLTAEDIVGLSLYYTDQDVYSPHIAVVFDMLMKFDLIDKEQREWRLNTVNLRSWLELDIQEMNSAIFRQLLLRYVPSDAVLQHFVFRTASSDLSCGVWYGLQDVLTSLRRQGILKECISKEQDLWMRSWLTALCGFGWLELGYGQEEQLYLRWLVKPRFTKEMEFPKQQLIDAEALSVDMSEINISIAMNRHPRSGRCHIQPDFEILVPPDVSFEVRWVLEAFSDNITMDTMSVYQINRSSVTLAARQGLSSKEILAVLHEQSSGVPNNVRLAIEQWSREIEQIIIPEKQRSWSKDHKTVDTTFVGVISGVTGLPVEQGWIFSGRDYKSYERDDVIPTTTELFPGLEDIPVIWFKEMRDYHVSTARKIIAQALTWHTKIELQIQGETVEYLPLTLIGEESWKMKGVMFTMKDSIGVEHVLAPGEWEALRLIIPDIKRKMLQ</sequence>
<gene>
    <name evidence="2" type="ORF">EJP82_05585</name>
</gene>
<organism evidence="2 3">
    <name type="scientific">Paenibacillus anaericanus</name>
    <dbReference type="NCBI Taxonomy" id="170367"/>
    <lineage>
        <taxon>Bacteria</taxon>
        <taxon>Bacillati</taxon>
        <taxon>Bacillota</taxon>
        <taxon>Bacilli</taxon>
        <taxon>Bacillales</taxon>
        <taxon>Paenibacillaceae</taxon>
        <taxon>Paenibacillus</taxon>
    </lineage>
</organism>
<evidence type="ECO:0000313" key="3">
    <source>
        <dbReference type="Proteomes" id="UP000279446"/>
    </source>
</evidence>
<dbReference type="RefSeq" id="WP_127191048.1">
    <property type="nucleotide sequence ID" value="NZ_RZNY01000003.1"/>
</dbReference>
<keyword evidence="3" id="KW-1185">Reference proteome</keyword>
<dbReference type="Pfam" id="PF13625">
    <property type="entry name" value="Helicase_C_3"/>
    <property type="match status" value="1"/>
</dbReference>
<name>A0A433YD94_9BACL</name>
<comment type="caution">
    <text evidence="2">The sequence shown here is derived from an EMBL/GenBank/DDBJ whole genome shotgun (WGS) entry which is preliminary data.</text>
</comment>
<dbReference type="OrthoDB" id="2987331at2"/>
<dbReference type="InterPro" id="IPR032830">
    <property type="entry name" value="XPB/Ssl2_N"/>
</dbReference>
<accession>A0A433YD94</accession>
<protein>
    <recommendedName>
        <fullName evidence="1">Helicase XPB/Ssl2 N-terminal domain-containing protein</fullName>
    </recommendedName>
</protein>
<reference evidence="2 3" key="1">
    <citation type="submission" date="2018-12" db="EMBL/GenBank/DDBJ databases">
        <authorList>
            <person name="Sun L."/>
            <person name="Chen Z."/>
        </authorList>
    </citation>
    <scope>NUCLEOTIDE SEQUENCE [LARGE SCALE GENOMIC DNA]</scope>
    <source>
        <strain evidence="2 3">DSM 15890</strain>
    </source>
</reference>
<dbReference type="Proteomes" id="UP000279446">
    <property type="component" value="Unassembled WGS sequence"/>
</dbReference>
<proteinExistence type="predicted"/>
<dbReference type="EMBL" id="RZNY01000003">
    <property type="protein sequence ID" value="RUT47850.1"/>
    <property type="molecule type" value="Genomic_DNA"/>
</dbReference>
<evidence type="ECO:0000259" key="1">
    <source>
        <dbReference type="Pfam" id="PF13625"/>
    </source>
</evidence>